<dbReference type="InterPro" id="IPR029058">
    <property type="entry name" value="AB_hydrolase_fold"/>
</dbReference>
<dbReference type="RefSeq" id="WP_126832531.1">
    <property type="nucleotide sequence ID" value="NZ_CBCRYB010000005.1"/>
</dbReference>
<dbReference type="AlphaFoldDB" id="A0A430A5G1"/>
<evidence type="ECO:0000313" key="3">
    <source>
        <dbReference type="EMBL" id="RSU02040.1"/>
    </source>
</evidence>
<dbReference type="InterPro" id="IPR013094">
    <property type="entry name" value="AB_hydrolase_3"/>
</dbReference>
<dbReference type="PANTHER" id="PTHR48081:SF6">
    <property type="entry name" value="PEPTIDASE S9 PROLYL OLIGOPEPTIDASE CATALYTIC DOMAIN-CONTAINING PROTEIN"/>
    <property type="match status" value="1"/>
</dbReference>
<dbReference type="EMBL" id="NGJY01000004">
    <property type="protein sequence ID" value="RSU02040.1"/>
    <property type="molecule type" value="Genomic_DNA"/>
</dbReference>
<dbReference type="Proteomes" id="UP000287101">
    <property type="component" value="Unassembled WGS sequence"/>
</dbReference>
<dbReference type="InterPro" id="IPR050300">
    <property type="entry name" value="GDXG_lipolytic_enzyme"/>
</dbReference>
<protein>
    <recommendedName>
        <fullName evidence="2">Alpha/beta hydrolase fold-3 domain-containing protein</fullName>
    </recommendedName>
</protein>
<sequence length="330" mass="36865">MKDILKNTGIVLFFCLVFTLFIVSFTPYPASYLVHQLFSNGGPAKPPSDYKAVKSAITIEKDLTYDSLLPNNHYDLIRPKEIKGKLPVILWVHGGAFVGGQKEDVSIYANTLAAEGYAVVNMEYALAPGSKYPGPLIQMSDLYQELKKQEDRYDLDMSSLFLAGDSAGGQVVTQFELVQLDKEYSKMIGLPQDVKPETIKGSLLFCTPFSLKEMGQSTGSKFVDYFIKNIGWAYTGEANWSVSELVKEADLQEQVNTDLPPVFITDATANSFTEQGQAFGKKMKKLGTEVTEVYYDKKENLQHEYQFDLTLPASKQTLDAVKEFLSQNKD</sequence>
<gene>
    <name evidence="3" type="ORF">CBF31_09770</name>
</gene>
<evidence type="ECO:0000313" key="4">
    <source>
        <dbReference type="Proteomes" id="UP000287101"/>
    </source>
</evidence>
<dbReference type="GO" id="GO:0016787">
    <property type="term" value="F:hydrolase activity"/>
    <property type="evidence" value="ECO:0007669"/>
    <property type="project" value="UniProtKB-KW"/>
</dbReference>
<evidence type="ECO:0000256" key="1">
    <source>
        <dbReference type="ARBA" id="ARBA00022801"/>
    </source>
</evidence>
<accession>A0A430A5G1</accession>
<comment type="caution">
    <text evidence="3">The sequence shown here is derived from an EMBL/GenBank/DDBJ whole genome shotgun (WGS) entry which is preliminary data.</text>
</comment>
<dbReference type="SUPFAM" id="SSF53474">
    <property type="entry name" value="alpha/beta-Hydrolases"/>
    <property type="match status" value="1"/>
</dbReference>
<dbReference type="PANTHER" id="PTHR48081">
    <property type="entry name" value="AB HYDROLASE SUPERFAMILY PROTEIN C4A8.06C"/>
    <property type="match status" value="1"/>
</dbReference>
<organism evidence="3 4">
    <name type="scientific">Vagococcus fessus</name>
    <dbReference type="NCBI Taxonomy" id="120370"/>
    <lineage>
        <taxon>Bacteria</taxon>
        <taxon>Bacillati</taxon>
        <taxon>Bacillota</taxon>
        <taxon>Bacilli</taxon>
        <taxon>Lactobacillales</taxon>
        <taxon>Enterococcaceae</taxon>
        <taxon>Vagococcus</taxon>
    </lineage>
</organism>
<proteinExistence type="predicted"/>
<name>A0A430A5G1_9ENTE</name>
<dbReference type="Pfam" id="PF07859">
    <property type="entry name" value="Abhydrolase_3"/>
    <property type="match status" value="1"/>
</dbReference>
<reference evidence="3 4" key="1">
    <citation type="submission" date="2017-05" db="EMBL/GenBank/DDBJ databases">
        <title>Vagococcus spp. assemblies.</title>
        <authorList>
            <person name="Gulvik C.A."/>
        </authorList>
    </citation>
    <scope>NUCLEOTIDE SEQUENCE [LARGE SCALE GENOMIC DNA]</scope>
    <source>
        <strain evidence="3 4">CCUG 41755</strain>
    </source>
</reference>
<feature type="domain" description="Alpha/beta hydrolase fold-3" evidence="2">
    <location>
        <begin position="89"/>
        <end position="297"/>
    </location>
</feature>
<dbReference type="OrthoDB" id="9815425at2"/>
<evidence type="ECO:0000259" key="2">
    <source>
        <dbReference type="Pfam" id="PF07859"/>
    </source>
</evidence>
<keyword evidence="1" id="KW-0378">Hydrolase</keyword>
<dbReference type="Gene3D" id="3.40.50.1820">
    <property type="entry name" value="alpha/beta hydrolase"/>
    <property type="match status" value="1"/>
</dbReference>
<keyword evidence="4" id="KW-1185">Reference proteome</keyword>